<dbReference type="GO" id="GO:0020037">
    <property type="term" value="F:heme binding"/>
    <property type="evidence" value="ECO:0007669"/>
    <property type="project" value="InterPro"/>
</dbReference>
<dbReference type="InterPro" id="IPR001128">
    <property type="entry name" value="Cyt_P450"/>
</dbReference>
<feature type="binding site" description="axial binding residue" evidence="13">
    <location>
        <position position="402"/>
    </location>
    <ligand>
        <name>heme</name>
        <dbReference type="ChEBI" id="CHEBI:30413"/>
    </ligand>
    <ligandPart>
        <name>Fe</name>
        <dbReference type="ChEBI" id="CHEBI:18248"/>
    </ligandPart>
</feature>
<evidence type="ECO:0000256" key="9">
    <source>
        <dbReference type="ARBA" id="ARBA00023002"/>
    </source>
</evidence>
<evidence type="ECO:0000256" key="14">
    <source>
        <dbReference type="RuleBase" id="RU000461"/>
    </source>
</evidence>
<keyword evidence="12" id="KW-0472">Membrane</keyword>
<comment type="cofactor">
    <cofactor evidence="1 13">
        <name>heme</name>
        <dbReference type="ChEBI" id="CHEBI:30413"/>
    </cofactor>
</comment>
<dbReference type="InterPro" id="IPR036396">
    <property type="entry name" value="Cyt_P450_sf"/>
</dbReference>
<comment type="subcellular location">
    <subcellularLocation>
        <location evidence="3">Endoplasmic reticulum membrane</location>
        <topology evidence="3">Peripheral membrane protein</topology>
    </subcellularLocation>
    <subcellularLocation>
        <location evidence="2">Microsome membrane</location>
        <topology evidence="2">Peripheral membrane protein</topology>
    </subcellularLocation>
</comment>
<evidence type="ECO:0000256" key="8">
    <source>
        <dbReference type="ARBA" id="ARBA00022848"/>
    </source>
</evidence>
<dbReference type="GO" id="GO:0005789">
    <property type="term" value="C:endoplasmic reticulum membrane"/>
    <property type="evidence" value="ECO:0007669"/>
    <property type="project" value="UniProtKB-SubCell"/>
</dbReference>
<dbReference type="InParanoid" id="E2C251"/>
<keyword evidence="11 14" id="KW-0503">Monooxygenase</keyword>
<dbReference type="PANTHER" id="PTHR24292:SF45">
    <property type="entry name" value="CYTOCHROME P450 6G1-RELATED"/>
    <property type="match status" value="1"/>
</dbReference>
<dbReference type="PRINTS" id="PR00385">
    <property type="entry name" value="P450"/>
</dbReference>
<evidence type="ECO:0000313" key="16">
    <source>
        <dbReference type="Proteomes" id="UP000008237"/>
    </source>
</evidence>
<evidence type="ECO:0000256" key="2">
    <source>
        <dbReference type="ARBA" id="ARBA00004174"/>
    </source>
</evidence>
<dbReference type="FunCoup" id="E2C251">
    <property type="interactions" value="22"/>
</dbReference>
<dbReference type="FunFam" id="1.10.630.10:FF:000042">
    <property type="entry name" value="Cytochrome P450"/>
    <property type="match status" value="1"/>
</dbReference>
<evidence type="ECO:0000256" key="5">
    <source>
        <dbReference type="ARBA" id="ARBA00022617"/>
    </source>
</evidence>
<dbReference type="CDD" id="cd11056">
    <property type="entry name" value="CYP6-like"/>
    <property type="match status" value="1"/>
</dbReference>
<dbReference type="PRINTS" id="PR00463">
    <property type="entry name" value="EP450I"/>
</dbReference>
<proteinExistence type="inferred from homology"/>
<keyword evidence="10 13" id="KW-0408">Iron</keyword>
<evidence type="ECO:0000256" key="7">
    <source>
        <dbReference type="ARBA" id="ARBA00022824"/>
    </source>
</evidence>
<evidence type="ECO:0000256" key="10">
    <source>
        <dbReference type="ARBA" id="ARBA00023004"/>
    </source>
</evidence>
<protein>
    <submittedName>
        <fullName evidence="15">Cytochrome P450 6k1</fullName>
    </submittedName>
</protein>
<sequence>MDCLLQKRAPAFVIQEFYNESKGLPYVGFYIFEKPCLLIRHPEIIKHILVKDFENFCDHYSSPGKEDRLGWSSVFLMKNPTWKIVRHKLSPIFTSKQLKRMFDLLLEIVVNLDSHIDKIEFNGETKEIDVKDFTTDITTNMICSIAFGLNIDAINNPECELRKTAREIFEVDKLRGFKLLMVFFYPQLSRYISLRFFEKKTSDLLRKIFWETINYRLKSGEKRNDVIDTLIDLKEKYKDQDFEDFKFDGDDLLAQAAIFFTGGYETTASAMSFTFYELAVQPKIQDRLRREILDVLNENEGKITYDMVLSLSYLEMVIAETLRKYPILATLDRKAMQDYKIPNHDLVIEKGTPIFFSLFGMHYDPKYFPDPEKFDPERFSKENKSSIPSCVYMPFGEGPRGCIANRLGKLQTKLGIIKLLSQYEVTPSEKTAIPMVLDPKNPVTAPVDMKLYLNIRKIDTNAK</sequence>
<gene>
    <name evidence="15" type="ORF">EAI_13937</name>
</gene>
<evidence type="ECO:0000256" key="3">
    <source>
        <dbReference type="ARBA" id="ARBA00004406"/>
    </source>
</evidence>
<dbReference type="Gene3D" id="1.10.630.10">
    <property type="entry name" value="Cytochrome P450"/>
    <property type="match status" value="1"/>
</dbReference>
<dbReference type="GO" id="GO:0016705">
    <property type="term" value="F:oxidoreductase activity, acting on paired donors, with incorporation or reduction of molecular oxygen"/>
    <property type="evidence" value="ECO:0007669"/>
    <property type="project" value="InterPro"/>
</dbReference>
<keyword evidence="8" id="KW-0492">Microsome</keyword>
<dbReference type="EMBL" id="GL452067">
    <property type="protein sequence ID" value="EFN78002.1"/>
    <property type="molecule type" value="Genomic_DNA"/>
</dbReference>
<dbReference type="AlphaFoldDB" id="E2C251"/>
<dbReference type="InterPro" id="IPR017972">
    <property type="entry name" value="Cyt_P450_CS"/>
</dbReference>
<dbReference type="PROSITE" id="PS00086">
    <property type="entry name" value="CYTOCHROME_P450"/>
    <property type="match status" value="1"/>
</dbReference>
<dbReference type="InterPro" id="IPR050476">
    <property type="entry name" value="Insect_CytP450_Detox"/>
</dbReference>
<accession>E2C251</accession>
<evidence type="ECO:0000256" key="1">
    <source>
        <dbReference type="ARBA" id="ARBA00001971"/>
    </source>
</evidence>
<dbReference type="OrthoDB" id="2789670at2759"/>
<organism evidence="16">
    <name type="scientific">Harpegnathos saltator</name>
    <name type="common">Jerdon's jumping ant</name>
    <dbReference type="NCBI Taxonomy" id="610380"/>
    <lineage>
        <taxon>Eukaryota</taxon>
        <taxon>Metazoa</taxon>
        <taxon>Ecdysozoa</taxon>
        <taxon>Arthropoda</taxon>
        <taxon>Hexapoda</taxon>
        <taxon>Insecta</taxon>
        <taxon>Pterygota</taxon>
        <taxon>Neoptera</taxon>
        <taxon>Endopterygota</taxon>
        <taxon>Hymenoptera</taxon>
        <taxon>Apocrita</taxon>
        <taxon>Aculeata</taxon>
        <taxon>Formicoidea</taxon>
        <taxon>Formicidae</taxon>
        <taxon>Ponerinae</taxon>
        <taxon>Ponerini</taxon>
        <taxon>Harpegnathos</taxon>
    </lineage>
</organism>
<keyword evidence="5 13" id="KW-0349">Heme</keyword>
<dbReference type="PANTHER" id="PTHR24292">
    <property type="entry name" value="CYTOCHROME P450"/>
    <property type="match status" value="1"/>
</dbReference>
<keyword evidence="16" id="KW-1185">Reference proteome</keyword>
<name>E2C251_HARSA</name>
<dbReference type="SUPFAM" id="SSF48264">
    <property type="entry name" value="Cytochrome P450"/>
    <property type="match status" value="1"/>
</dbReference>
<dbReference type="OMA" id="MIKEPLW"/>
<reference evidence="15 16" key="1">
    <citation type="journal article" date="2010" name="Science">
        <title>Genomic comparison of the ants Camponotus floridanus and Harpegnathos saltator.</title>
        <authorList>
            <person name="Bonasio R."/>
            <person name="Zhang G."/>
            <person name="Ye C."/>
            <person name="Mutti N.S."/>
            <person name="Fang X."/>
            <person name="Qin N."/>
            <person name="Donahue G."/>
            <person name="Yang P."/>
            <person name="Li Q."/>
            <person name="Li C."/>
            <person name="Zhang P."/>
            <person name="Huang Z."/>
            <person name="Berger S.L."/>
            <person name="Reinberg D."/>
            <person name="Wang J."/>
            <person name="Liebig J."/>
        </authorList>
    </citation>
    <scope>NUCLEOTIDE SEQUENCE [LARGE SCALE GENOMIC DNA]</scope>
    <source>
        <strain evidence="15 16">R22 G/1</strain>
    </source>
</reference>
<keyword evidence="9 14" id="KW-0560">Oxidoreductase</keyword>
<dbReference type="GO" id="GO:0004497">
    <property type="term" value="F:monooxygenase activity"/>
    <property type="evidence" value="ECO:0007669"/>
    <property type="project" value="UniProtKB-KW"/>
</dbReference>
<dbReference type="InterPro" id="IPR002401">
    <property type="entry name" value="Cyt_P450_E_grp-I"/>
</dbReference>
<dbReference type="Proteomes" id="UP000008237">
    <property type="component" value="Unassembled WGS sequence"/>
</dbReference>
<evidence type="ECO:0000256" key="12">
    <source>
        <dbReference type="ARBA" id="ARBA00023136"/>
    </source>
</evidence>
<dbReference type="Pfam" id="PF00067">
    <property type="entry name" value="p450"/>
    <property type="match status" value="1"/>
</dbReference>
<evidence type="ECO:0000256" key="11">
    <source>
        <dbReference type="ARBA" id="ARBA00023033"/>
    </source>
</evidence>
<evidence type="ECO:0000256" key="4">
    <source>
        <dbReference type="ARBA" id="ARBA00010617"/>
    </source>
</evidence>
<keyword evidence="6 13" id="KW-0479">Metal-binding</keyword>
<evidence type="ECO:0000313" key="15">
    <source>
        <dbReference type="EMBL" id="EFN78002.1"/>
    </source>
</evidence>
<comment type="similarity">
    <text evidence="4 14">Belongs to the cytochrome P450 family.</text>
</comment>
<keyword evidence="7" id="KW-0256">Endoplasmic reticulum</keyword>
<evidence type="ECO:0000256" key="6">
    <source>
        <dbReference type="ARBA" id="ARBA00022723"/>
    </source>
</evidence>
<dbReference type="GO" id="GO:0005506">
    <property type="term" value="F:iron ion binding"/>
    <property type="evidence" value="ECO:0007669"/>
    <property type="project" value="InterPro"/>
</dbReference>
<evidence type="ECO:0000256" key="13">
    <source>
        <dbReference type="PIRSR" id="PIRSR602401-1"/>
    </source>
</evidence>